<proteinExistence type="predicted"/>
<evidence type="ECO:0000313" key="4">
    <source>
        <dbReference type="Proteomes" id="UP000230233"/>
    </source>
</evidence>
<dbReference type="Pfam" id="PF04435">
    <property type="entry name" value="SPK"/>
    <property type="match status" value="1"/>
</dbReference>
<feature type="domain" description="SPK" evidence="2">
    <location>
        <begin position="12"/>
        <end position="113"/>
    </location>
</feature>
<dbReference type="AlphaFoldDB" id="A0A2G5TQQ1"/>
<feature type="region of interest" description="Disordered" evidence="1">
    <location>
        <begin position="226"/>
        <end position="347"/>
    </location>
</feature>
<comment type="caution">
    <text evidence="3">The sequence shown here is derived from an EMBL/GenBank/DDBJ whole genome shotgun (WGS) entry which is preliminary data.</text>
</comment>
<organism evidence="3 4">
    <name type="scientific">Caenorhabditis nigoni</name>
    <dbReference type="NCBI Taxonomy" id="1611254"/>
    <lineage>
        <taxon>Eukaryota</taxon>
        <taxon>Metazoa</taxon>
        <taxon>Ecdysozoa</taxon>
        <taxon>Nematoda</taxon>
        <taxon>Chromadorea</taxon>
        <taxon>Rhabditida</taxon>
        <taxon>Rhabditina</taxon>
        <taxon>Rhabditomorpha</taxon>
        <taxon>Rhabditoidea</taxon>
        <taxon>Rhabditidae</taxon>
        <taxon>Peloderinae</taxon>
        <taxon>Caenorhabditis</taxon>
    </lineage>
</organism>
<dbReference type="EMBL" id="PDUG01000005">
    <property type="protein sequence ID" value="PIC29604.1"/>
    <property type="molecule type" value="Genomic_DNA"/>
</dbReference>
<dbReference type="InterPro" id="IPR006570">
    <property type="entry name" value="SPK_dom"/>
</dbReference>
<keyword evidence="4" id="KW-1185">Reference proteome</keyword>
<sequence>MSSTSINVSYVIRYISERIGRYDKPESLTKWCEKAMQNFSPYSLNLTRCSVQNHLHRIEKLEGFSLMEKLQLVFIFSQPVRDGFVKLLKDAKFLIEQDDKKRIRSFSTEDGSIVRFSDHNRFDKYFKGVPCMNNPLQRKAITERIKLERELGQLDVENSSSDMKEEPKQIEVMQEEIESEVKEKQIHDISIGEEPKQEVDGYMTIGEDVGQEGYSGNIGRNASQETAKIQQGIDNDNPVSEKEGEATKMEPKRRESDLEFEKESIGDTSIQPLEPSSNFTATDAPQVETPEKTPAIPKVDKTVQTSSTSSNSCASEATPDAPQIETSEKTPATSSNSSFLLSNPEPNTSVISKIDKAVQTSSKSSDSSNEPNISVIALAGQIKTIAVFYKLESLQNNACLAMEKMKRVKEFGQEKKLSAKKFSILVHSMLISFEENRMRKTKSSICLESILKQLLQFLIRPLGTHIVHEAIELVAQKLREYENDDDGILPNVISENLNYLLMATGFYNQLE</sequence>
<evidence type="ECO:0000313" key="3">
    <source>
        <dbReference type="EMBL" id="PIC29604.1"/>
    </source>
</evidence>
<feature type="compositionally biased region" description="Polar residues" evidence="1">
    <location>
        <begin position="266"/>
        <end position="283"/>
    </location>
</feature>
<accession>A0A2G5TQQ1</accession>
<protein>
    <recommendedName>
        <fullName evidence="2">SPK domain-containing protein</fullName>
    </recommendedName>
</protein>
<dbReference type="PANTHER" id="PTHR23362">
    <property type="entry name" value="L-PLASTIN-RELATED"/>
    <property type="match status" value="1"/>
</dbReference>
<name>A0A2G5TQQ1_9PELO</name>
<dbReference type="Proteomes" id="UP000230233">
    <property type="component" value="Chromosome V"/>
</dbReference>
<feature type="compositionally biased region" description="Polar residues" evidence="1">
    <location>
        <begin position="226"/>
        <end position="238"/>
    </location>
</feature>
<feature type="compositionally biased region" description="Polar residues" evidence="1">
    <location>
        <begin position="329"/>
        <end position="347"/>
    </location>
</feature>
<evidence type="ECO:0000259" key="2">
    <source>
        <dbReference type="Pfam" id="PF04435"/>
    </source>
</evidence>
<feature type="compositionally biased region" description="Low complexity" evidence="1">
    <location>
        <begin position="305"/>
        <end position="318"/>
    </location>
</feature>
<reference evidence="4" key="1">
    <citation type="submission" date="2017-10" db="EMBL/GenBank/DDBJ databases">
        <title>Rapid genome shrinkage in a self-fertile nematode reveals novel sperm competition proteins.</title>
        <authorList>
            <person name="Yin D."/>
            <person name="Schwarz E.M."/>
            <person name="Thomas C.G."/>
            <person name="Felde R.L."/>
            <person name="Korf I.F."/>
            <person name="Cutter A.D."/>
            <person name="Schartner C.M."/>
            <person name="Ralston E.J."/>
            <person name="Meyer B.J."/>
            <person name="Haag E.S."/>
        </authorList>
    </citation>
    <scope>NUCLEOTIDE SEQUENCE [LARGE SCALE GENOMIC DNA]</scope>
    <source>
        <strain evidence="4">JU1422</strain>
    </source>
</reference>
<evidence type="ECO:0000256" key="1">
    <source>
        <dbReference type="SAM" id="MobiDB-lite"/>
    </source>
</evidence>
<dbReference type="InterPro" id="IPR053315">
    <property type="entry name" value="Peptidase_C14A"/>
</dbReference>
<dbReference type="PANTHER" id="PTHR23362:SF0">
    <property type="entry name" value="CALPONIN-HOMOLOGY (CH) DOMAIN-CONTAINING PROTEIN-RELATED"/>
    <property type="match status" value="1"/>
</dbReference>
<feature type="compositionally biased region" description="Basic and acidic residues" evidence="1">
    <location>
        <begin position="239"/>
        <end position="265"/>
    </location>
</feature>
<gene>
    <name evidence="3" type="primary">Cnig_chr_V.g21131</name>
    <name evidence="3" type="ORF">B9Z55_021131</name>
</gene>